<dbReference type="PROSITE" id="PS00217">
    <property type="entry name" value="SUGAR_TRANSPORT_2"/>
    <property type="match status" value="1"/>
</dbReference>
<feature type="transmembrane region" description="Helical" evidence="5">
    <location>
        <begin position="234"/>
        <end position="255"/>
    </location>
</feature>
<dbReference type="Gene3D" id="1.20.1250.20">
    <property type="entry name" value="MFS general substrate transporter like domains"/>
    <property type="match status" value="2"/>
</dbReference>
<evidence type="ECO:0000256" key="3">
    <source>
        <dbReference type="ARBA" id="ARBA00022989"/>
    </source>
</evidence>
<dbReference type="CDD" id="cd17316">
    <property type="entry name" value="MFS_SV2_like"/>
    <property type="match status" value="1"/>
</dbReference>
<feature type="transmembrane region" description="Helical" evidence="5">
    <location>
        <begin position="27"/>
        <end position="51"/>
    </location>
</feature>
<dbReference type="Pfam" id="PF07690">
    <property type="entry name" value="MFS_1"/>
    <property type="match status" value="1"/>
</dbReference>
<evidence type="ECO:0000259" key="6">
    <source>
        <dbReference type="PROSITE" id="PS50850"/>
    </source>
</evidence>
<dbReference type="InterPro" id="IPR036259">
    <property type="entry name" value="MFS_trans_sf"/>
</dbReference>
<feature type="transmembrane region" description="Helical" evidence="5">
    <location>
        <begin position="330"/>
        <end position="351"/>
    </location>
</feature>
<name>A0A917SDX8_9ACTN</name>
<comment type="caution">
    <text evidence="7">The sequence shown here is derived from an EMBL/GenBank/DDBJ whole genome shotgun (WGS) entry which is preliminary data.</text>
</comment>
<feature type="transmembrane region" description="Helical" evidence="5">
    <location>
        <begin position="119"/>
        <end position="141"/>
    </location>
</feature>
<evidence type="ECO:0000313" key="8">
    <source>
        <dbReference type="Proteomes" id="UP000613840"/>
    </source>
</evidence>
<dbReference type="PANTHER" id="PTHR23508:SF10">
    <property type="entry name" value="CARBOXYLIC ACID TRANSPORTER PROTEIN HOMOLOG"/>
    <property type="match status" value="1"/>
</dbReference>
<sequence length="432" mass="45831">MSNQAETGAVSGEATDHSTVTRQQWKWTVLAGMASYLDAGSIVALASGLALFRTDLGLSAGDLGLLAAIGPNAIGCAIGALIGGRLGDVLGRKRIYQWDLLIYALGVLIIGFAGNPAMLYIGTFIVGLTVGADVPTSLALVGEFSPAKARGKLLGFSQIAWNSGPSIVLLLALILSSTGLIGIRVVFFHLAAVALLTWFLRRGMSESMRWKTASERKQETHKLKALLRGPNFRAIAWTTGIYLFWNIAAGTNGIFTPYMVRTIGGGGQAVSVGLSLAGFVIGILATVFIFMPLFDRSFRTRKVMWGIGAIMQVIAWGIFIVVPFTIPTVIFNAFMSGVGGALAGEAVYKVFSQELFPTMHRGTAQGLTFGLARLCLGIWSLFVPTLGEHSGVTVIGGMLALFLAISGVIGFFFMPRTVGLTLEEIEAQRGTA</sequence>
<keyword evidence="2 5" id="KW-0812">Transmembrane</keyword>
<feature type="transmembrane region" description="Helical" evidence="5">
    <location>
        <begin position="394"/>
        <end position="414"/>
    </location>
</feature>
<evidence type="ECO:0000313" key="7">
    <source>
        <dbReference type="EMBL" id="GGL71845.1"/>
    </source>
</evidence>
<protein>
    <submittedName>
        <fullName evidence="7">Minor myo-inositol transporter IolF</fullName>
    </submittedName>
</protein>
<dbReference type="EMBL" id="BMMZ01000008">
    <property type="protein sequence ID" value="GGL71845.1"/>
    <property type="molecule type" value="Genomic_DNA"/>
</dbReference>
<evidence type="ECO:0000256" key="2">
    <source>
        <dbReference type="ARBA" id="ARBA00022692"/>
    </source>
</evidence>
<dbReference type="PROSITE" id="PS50850">
    <property type="entry name" value="MFS"/>
    <property type="match status" value="1"/>
</dbReference>
<dbReference type="SUPFAM" id="SSF103473">
    <property type="entry name" value="MFS general substrate transporter"/>
    <property type="match status" value="1"/>
</dbReference>
<proteinExistence type="predicted"/>
<dbReference type="InterPro" id="IPR005829">
    <property type="entry name" value="Sugar_transporter_CS"/>
</dbReference>
<feature type="transmembrane region" description="Helical" evidence="5">
    <location>
        <begin position="303"/>
        <end position="324"/>
    </location>
</feature>
<reference evidence="7" key="1">
    <citation type="journal article" date="2014" name="Int. J. Syst. Evol. Microbiol.">
        <title>Complete genome sequence of Corynebacterium casei LMG S-19264T (=DSM 44701T), isolated from a smear-ripened cheese.</title>
        <authorList>
            <consortium name="US DOE Joint Genome Institute (JGI-PGF)"/>
            <person name="Walter F."/>
            <person name="Albersmeier A."/>
            <person name="Kalinowski J."/>
            <person name="Ruckert C."/>
        </authorList>
    </citation>
    <scope>NUCLEOTIDE SEQUENCE</scope>
    <source>
        <strain evidence="7">CGMCC 4.7306</strain>
    </source>
</reference>
<dbReference type="PANTHER" id="PTHR23508">
    <property type="entry name" value="CARBOXYLIC ACID TRANSPORTER PROTEIN HOMOLOG"/>
    <property type="match status" value="1"/>
</dbReference>
<dbReference type="Proteomes" id="UP000613840">
    <property type="component" value="Unassembled WGS sequence"/>
</dbReference>
<evidence type="ECO:0000256" key="1">
    <source>
        <dbReference type="ARBA" id="ARBA00004651"/>
    </source>
</evidence>
<comment type="subcellular location">
    <subcellularLocation>
        <location evidence="1">Cell membrane</location>
        <topology evidence="1">Multi-pass membrane protein</topology>
    </subcellularLocation>
</comment>
<accession>A0A917SDX8</accession>
<keyword evidence="3 5" id="KW-1133">Transmembrane helix</keyword>
<feature type="transmembrane region" description="Helical" evidence="5">
    <location>
        <begin position="63"/>
        <end position="83"/>
    </location>
</feature>
<dbReference type="GO" id="GO:0005886">
    <property type="term" value="C:plasma membrane"/>
    <property type="evidence" value="ECO:0007669"/>
    <property type="project" value="UniProtKB-SubCell"/>
</dbReference>
<keyword evidence="8" id="KW-1185">Reference proteome</keyword>
<dbReference type="InterPro" id="IPR020846">
    <property type="entry name" value="MFS_dom"/>
</dbReference>
<dbReference type="InterPro" id="IPR011701">
    <property type="entry name" value="MFS"/>
</dbReference>
<feature type="transmembrane region" description="Helical" evidence="5">
    <location>
        <begin position="267"/>
        <end position="291"/>
    </location>
</feature>
<dbReference type="RefSeq" id="WP_188896437.1">
    <property type="nucleotide sequence ID" value="NZ_BMMZ01000008.1"/>
</dbReference>
<dbReference type="GO" id="GO:0046943">
    <property type="term" value="F:carboxylic acid transmembrane transporter activity"/>
    <property type="evidence" value="ECO:0007669"/>
    <property type="project" value="TreeGrafter"/>
</dbReference>
<feature type="transmembrane region" description="Helical" evidence="5">
    <location>
        <begin position="153"/>
        <end position="175"/>
    </location>
</feature>
<reference evidence="7" key="2">
    <citation type="submission" date="2020-09" db="EMBL/GenBank/DDBJ databases">
        <authorList>
            <person name="Sun Q."/>
            <person name="Zhou Y."/>
        </authorList>
    </citation>
    <scope>NUCLEOTIDE SEQUENCE</scope>
    <source>
        <strain evidence="7">CGMCC 4.7306</strain>
    </source>
</reference>
<feature type="transmembrane region" description="Helical" evidence="5">
    <location>
        <begin position="95"/>
        <end position="113"/>
    </location>
</feature>
<feature type="transmembrane region" description="Helical" evidence="5">
    <location>
        <begin position="363"/>
        <end position="382"/>
    </location>
</feature>
<evidence type="ECO:0000256" key="5">
    <source>
        <dbReference type="SAM" id="Phobius"/>
    </source>
</evidence>
<feature type="transmembrane region" description="Helical" evidence="5">
    <location>
        <begin position="181"/>
        <end position="200"/>
    </location>
</feature>
<gene>
    <name evidence="7" type="primary">iolF</name>
    <name evidence="7" type="ORF">GCM10011575_32710</name>
</gene>
<organism evidence="7 8">
    <name type="scientific">Microlunatus endophyticus</name>
    <dbReference type="NCBI Taxonomy" id="1716077"/>
    <lineage>
        <taxon>Bacteria</taxon>
        <taxon>Bacillati</taxon>
        <taxon>Actinomycetota</taxon>
        <taxon>Actinomycetes</taxon>
        <taxon>Propionibacteriales</taxon>
        <taxon>Propionibacteriaceae</taxon>
        <taxon>Microlunatus</taxon>
    </lineage>
</organism>
<keyword evidence="4 5" id="KW-0472">Membrane</keyword>
<evidence type="ECO:0000256" key="4">
    <source>
        <dbReference type="ARBA" id="ARBA00023136"/>
    </source>
</evidence>
<feature type="domain" description="Major facilitator superfamily (MFS) profile" evidence="6">
    <location>
        <begin position="27"/>
        <end position="418"/>
    </location>
</feature>
<dbReference type="AlphaFoldDB" id="A0A917SDX8"/>